<organism evidence="2">
    <name type="scientific">Lepeophtheirus salmonis</name>
    <name type="common">Salmon louse</name>
    <name type="synonym">Caligus salmonis</name>
    <dbReference type="NCBI Taxonomy" id="72036"/>
    <lineage>
        <taxon>Eukaryota</taxon>
        <taxon>Metazoa</taxon>
        <taxon>Ecdysozoa</taxon>
        <taxon>Arthropoda</taxon>
        <taxon>Crustacea</taxon>
        <taxon>Multicrustacea</taxon>
        <taxon>Hexanauplia</taxon>
        <taxon>Copepoda</taxon>
        <taxon>Siphonostomatoida</taxon>
        <taxon>Caligidae</taxon>
        <taxon>Lepeophtheirus</taxon>
    </lineage>
</organism>
<protein>
    <submittedName>
        <fullName evidence="2">Uncharacterized protein</fullName>
    </submittedName>
</protein>
<name>A0A0K2T5G8_LEPSM</name>
<proteinExistence type="predicted"/>
<feature type="signal peptide" evidence="1">
    <location>
        <begin position="1"/>
        <end position="18"/>
    </location>
</feature>
<dbReference type="AlphaFoldDB" id="A0A0K2T5G8"/>
<evidence type="ECO:0000313" key="2">
    <source>
        <dbReference type="EMBL" id="CDW21319.1"/>
    </source>
</evidence>
<sequence>MVLAEAGLLLMSIKGVALLQHDSSGQRQLSQVLPFFLQEHRPSLHFPLHLHPL</sequence>
<dbReference type="EMBL" id="HACA01003958">
    <property type="protein sequence ID" value="CDW21319.1"/>
    <property type="molecule type" value="Transcribed_RNA"/>
</dbReference>
<feature type="chain" id="PRO_5005487466" evidence="1">
    <location>
        <begin position="19"/>
        <end position="53"/>
    </location>
</feature>
<accession>A0A0K2T5G8</accession>
<reference evidence="2" key="1">
    <citation type="submission" date="2014-05" db="EMBL/GenBank/DDBJ databases">
        <authorList>
            <person name="Chronopoulou M."/>
        </authorList>
    </citation>
    <scope>NUCLEOTIDE SEQUENCE</scope>
    <source>
        <tissue evidence="2">Whole organism</tissue>
    </source>
</reference>
<evidence type="ECO:0000256" key="1">
    <source>
        <dbReference type="SAM" id="SignalP"/>
    </source>
</evidence>
<keyword evidence="1" id="KW-0732">Signal</keyword>